<reference evidence="2" key="1">
    <citation type="submission" date="2016-12" db="EMBL/GenBank/DDBJ databases">
        <authorList>
            <person name="Brunel B."/>
        </authorList>
    </citation>
    <scope>NUCLEOTIDE SEQUENCE [LARGE SCALE GENOMIC DNA]</scope>
</reference>
<name>A0A2P9AMR3_9HYPH</name>
<evidence type="ECO:0000313" key="2">
    <source>
        <dbReference type="Proteomes" id="UP000245698"/>
    </source>
</evidence>
<sequence>MAEVFGDVPFECLSYAMRARTSQPQPNSTRSTHQARAEALCQPSVLFVVAGVNRTAATGAERRADTI</sequence>
<dbReference type="Proteomes" id="UP000245698">
    <property type="component" value="Unassembled WGS sequence"/>
</dbReference>
<gene>
    <name evidence="1" type="ORF">BQ8482_290040</name>
</gene>
<protein>
    <submittedName>
        <fullName evidence="1">Uncharacterized protein</fullName>
    </submittedName>
</protein>
<keyword evidence="2" id="KW-1185">Reference proteome</keyword>
<organism evidence="1 2">
    <name type="scientific">Mesorhizobium delmotii</name>
    <dbReference type="NCBI Taxonomy" id="1631247"/>
    <lineage>
        <taxon>Bacteria</taxon>
        <taxon>Pseudomonadati</taxon>
        <taxon>Pseudomonadota</taxon>
        <taxon>Alphaproteobacteria</taxon>
        <taxon>Hyphomicrobiales</taxon>
        <taxon>Phyllobacteriaceae</taxon>
        <taxon>Mesorhizobium</taxon>
    </lineage>
</organism>
<accession>A0A2P9AMR3</accession>
<dbReference type="EMBL" id="FUIG01000036">
    <property type="protein sequence ID" value="SJM32445.1"/>
    <property type="molecule type" value="Genomic_DNA"/>
</dbReference>
<dbReference type="AlphaFoldDB" id="A0A2P9AMR3"/>
<evidence type="ECO:0000313" key="1">
    <source>
        <dbReference type="EMBL" id="SJM32445.1"/>
    </source>
</evidence>
<proteinExistence type="predicted"/>